<dbReference type="InterPro" id="IPR001763">
    <property type="entry name" value="Rhodanese-like_dom"/>
</dbReference>
<reference evidence="2 3" key="1">
    <citation type="submission" date="2016-03" db="EMBL/GenBank/DDBJ databases">
        <title>Genome sequencing of Devosia sp. S37.</title>
        <authorList>
            <person name="Mohd Nor M."/>
        </authorList>
    </citation>
    <scope>NUCLEOTIDE SEQUENCE [LARGE SCALE GENOMIC DNA]</scope>
    <source>
        <strain evidence="2 3">S37</strain>
    </source>
</reference>
<organism evidence="2 3">
    <name type="scientific">Devosia elaeis</name>
    <dbReference type="NCBI Taxonomy" id="1770058"/>
    <lineage>
        <taxon>Bacteria</taxon>
        <taxon>Pseudomonadati</taxon>
        <taxon>Pseudomonadota</taxon>
        <taxon>Alphaproteobacteria</taxon>
        <taxon>Hyphomicrobiales</taxon>
        <taxon>Devosiaceae</taxon>
        <taxon>Devosia</taxon>
    </lineage>
</organism>
<dbReference type="InterPro" id="IPR036873">
    <property type="entry name" value="Rhodanese-like_dom_sf"/>
</dbReference>
<dbReference type="PANTHER" id="PTHR44086:SF13">
    <property type="entry name" value="THIOSULFATE SULFURTRANSFERASE PSPE"/>
    <property type="match status" value="1"/>
</dbReference>
<dbReference type="RefSeq" id="WP_067458856.1">
    <property type="nucleotide sequence ID" value="NZ_LVVY01000119.1"/>
</dbReference>
<dbReference type="PANTHER" id="PTHR44086">
    <property type="entry name" value="THIOSULFATE SULFURTRANSFERASE RDL2, MITOCHONDRIAL-RELATED"/>
    <property type="match status" value="1"/>
</dbReference>
<accession>A0A178HP29</accession>
<dbReference type="GO" id="GO:0004792">
    <property type="term" value="F:thiosulfate-cyanide sulfurtransferase activity"/>
    <property type="evidence" value="ECO:0007669"/>
    <property type="project" value="TreeGrafter"/>
</dbReference>
<evidence type="ECO:0000259" key="1">
    <source>
        <dbReference type="PROSITE" id="PS50206"/>
    </source>
</evidence>
<dbReference type="AlphaFoldDB" id="A0A178HP29"/>
<dbReference type="Gene3D" id="3.40.250.10">
    <property type="entry name" value="Rhodanese-like domain"/>
    <property type="match status" value="1"/>
</dbReference>
<dbReference type="SMART" id="SM00450">
    <property type="entry name" value="RHOD"/>
    <property type="match status" value="1"/>
</dbReference>
<dbReference type="SUPFAM" id="SSF52821">
    <property type="entry name" value="Rhodanese/Cell cycle control phosphatase"/>
    <property type="match status" value="1"/>
</dbReference>
<dbReference type="EMBL" id="LVVY01000119">
    <property type="protein sequence ID" value="OAM74561.1"/>
    <property type="molecule type" value="Genomic_DNA"/>
</dbReference>
<keyword evidence="3" id="KW-1185">Reference proteome</keyword>
<dbReference type="OrthoDB" id="9807812at2"/>
<protein>
    <submittedName>
        <fullName evidence="2">Rhodanese-like domain-containing protein</fullName>
    </submittedName>
</protein>
<dbReference type="Proteomes" id="UP000078389">
    <property type="component" value="Unassembled WGS sequence"/>
</dbReference>
<sequence>MAIRNTLAWVDSLRPQVPTLTAAELAQRLAAGEELTLIDIRELQERIDKGAIPGAHHVPRGMLEFWADPAMGYYRDYFVEDGRYVLYCAGGGRSVLAALALMEMGYKSVWHLDGGFGGWAAAGQPVEDVAATSRWQRKP</sequence>
<evidence type="ECO:0000313" key="3">
    <source>
        <dbReference type="Proteomes" id="UP000078389"/>
    </source>
</evidence>
<dbReference type="PROSITE" id="PS50206">
    <property type="entry name" value="RHODANESE_3"/>
    <property type="match status" value="1"/>
</dbReference>
<dbReference type="Pfam" id="PF00581">
    <property type="entry name" value="Rhodanese"/>
    <property type="match status" value="1"/>
</dbReference>
<dbReference type="STRING" id="1770058.A3840_15595"/>
<gene>
    <name evidence="2" type="ORF">A3840_15595</name>
</gene>
<evidence type="ECO:0000313" key="2">
    <source>
        <dbReference type="EMBL" id="OAM74561.1"/>
    </source>
</evidence>
<proteinExistence type="predicted"/>
<feature type="domain" description="Rhodanese" evidence="1">
    <location>
        <begin position="31"/>
        <end position="128"/>
    </location>
</feature>
<comment type="caution">
    <text evidence="2">The sequence shown here is derived from an EMBL/GenBank/DDBJ whole genome shotgun (WGS) entry which is preliminary data.</text>
</comment>
<name>A0A178HP29_9HYPH</name>